<accession>A0A834TA49</accession>
<dbReference type="EMBL" id="JAAIUW010000010">
    <property type="protein sequence ID" value="KAF7812864.1"/>
    <property type="molecule type" value="Genomic_DNA"/>
</dbReference>
<protein>
    <submittedName>
        <fullName evidence="1">Uncharacterized protein</fullName>
    </submittedName>
</protein>
<proteinExistence type="predicted"/>
<sequence length="26" mass="3009">MAKASLHRLGWQRPCHMTCHVIAFTI</sequence>
<comment type="caution">
    <text evidence="1">The sequence shown here is derived from an EMBL/GenBank/DDBJ whole genome shotgun (WGS) entry which is preliminary data.</text>
</comment>
<dbReference type="AlphaFoldDB" id="A0A834TA49"/>
<reference evidence="1" key="1">
    <citation type="submission" date="2020-09" db="EMBL/GenBank/DDBJ databases">
        <title>Genome-Enabled Discovery of Anthraquinone Biosynthesis in Senna tora.</title>
        <authorList>
            <person name="Kang S.-H."/>
            <person name="Pandey R.P."/>
            <person name="Lee C.-M."/>
            <person name="Sim J.-S."/>
            <person name="Jeong J.-T."/>
            <person name="Choi B.-S."/>
            <person name="Jung M."/>
            <person name="Ginzburg D."/>
            <person name="Zhao K."/>
            <person name="Won S.Y."/>
            <person name="Oh T.-J."/>
            <person name="Yu Y."/>
            <person name="Kim N.-H."/>
            <person name="Lee O.R."/>
            <person name="Lee T.-H."/>
            <person name="Bashyal P."/>
            <person name="Kim T.-S."/>
            <person name="Lee W.-H."/>
            <person name="Kawkins C."/>
            <person name="Kim C.-K."/>
            <person name="Kim J.S."/>
            <person name="Ahn B.O."/>
            <person name="Rhee S.Y."/>
            <person name="Sohng J.K."/>
        </authorList>
    </citation>
    <scope>NUCLEOTIDE SEQUENCE</scope>
    <source>
        <tissue evidence="1">Leaf</tissue>
    </source>
</reference>
<evidence type="ECO:0000313" key="2">
    <source>
        <dbReference type="Proteomes" id="UP000634136"/>
    </source>
</evidence>
<keyword evidence="2" id="KW-1185">Reference proteome</keyword>
<organism evidence="1 2">
    <name type="scientific">Senna tora</name>
    <dbReference type="NCBI Taxonomy" id="362788"/>
    <lineage>
        <taxon>Eukaryota</taxon>
        <taxon>Viridiplantae</taxon>
        <taxon>Streptophyta</taxon>
        <taxon>Embryophyta</taxon>
        <taxon>Tracheophyta</taxon>
        <taxon>Spermatophyta</taxon>
        <taxon>Magnoliopsida</taxon>
        <taxon>eudicotyledons</taxon>
        <taxon>Gunneridae</taxon>
        <taxon>Pentapetalae</taxon>
        <taxon>rosids</taxon>
        <taxon>fabids</taxon>
        <taxon>Fabales</taxon>
        <taxon>Fabaceae</taxon>
        <taxon>Caesalpinioideae</taxon>
        <taxon>Cassia clade</taxon>
        <taxon>Senna</taxon>
    </lineage>
</organism>
<name>A0A834TA49_9FABA</name>
<gene>
    <name evidence="1" type="ORF">G2W53_033840</name>
</gene>
<dbReference type="Proteomes" id="UP000634136">
    <property type="component" value="Unassembled WGS sequence"/>
</dbReference>
<evidence type="ECO:0000313" key="1">
    <source>
        <dbReference type="EMBL" id="KAF7812864.1"/>
    </source>
</evidence>